<name>C0PLL4_MAIZE</name>
<feature type="region of interest" description="Disordered" evidence="1">
    <location>
        <begin position="40"/>
        <end position="222"/>
    </location>
</feature>
<protein>
    <submittedName>
        <fullName evidence="2">Uncharacterized protein</fullName>
    </submittedName>
</protein>
<evidence type="ECO:0000313" key="2">
    <source>
        <dbReference type="EMBL" id="ACN36080.1"/>
    </source>
</evidence>
<feature type="compositionally biased region" description="Basic residues" evidence="1">
    <location>
        <begin position="104"/>
        <end position="119"/>
    </location>
</feature>
<reference evidence="2" key="2">
    <citation type="submission" date="2012-06" db="EMBL/GenBank/DDBJ databases">
        <authorList>
            <person name="Yu Y."/>
            <person name="Currie J."/>
            <person name="Lomeli R."/>
            <person name="Angelova A."/>
            <person name="Collura K."/>
            <person name="Wissotski M."/>
            <person name="Campos D."/>
            <person name="Kudrna D."/>
            <person name="Golser W."/>
            <person name="Ashely E."/>
            <person name="Descour A."/>
            <person name="Fernandes J."/>
            <person name="Soderlund C."/>
            <person name="Walbot V."/>
        </authorList>
    </citation>
    <scope>NUCLEOTIDE SEQUENCE</scope>
    <source>
        <strain evidence="2">B73</strain>
    </source>
</reference>
<organism evidence="2">
    <name type="scientific">Zea mays</name>
    <name type="common">Maize</name>
    <dbReference type="NCBI Taxonomy" id="4577"/>
    <lineage>
        <taxon>Eukaryota</taxon>
        <taxon>Viridiplantae</taxon>
        <taxon>Streptophyta</taxon>
        <taxon>Embryophyta</taxon>
        <taxon>Tracheophyta</taxon>
        <taxon>Spermatophyta</taxon>
        <taxon>Magnoliopsida</taxon>
        <taxon>Liliopsida</taxon>
        <taxon>Poales</taxon>
        <taxon>Poaceae</taxon>
        <taxon>PACMAD clade</taxon>
        <taxon>Panicoideae</taxon>
        <taxon>Andropogonodae</taxon>
        <taxon>Andropogoneae</taxon>
        <taxon>Tripsacinae</taxon>
        <taxon>Zea</taxon>
    </lineage>
</organism>
<evidence type="ECO:0000256" key="1">
    <source>
        <dbReference type="SAM" id="MobiDB-lite"/>
    </source>
</evidence>
<sequence length="255" mass="27929">MNNSPFSRIIPFGRSNDFVLLFLLAFSPFLKLARRRTLARCRSPRHGTWGRQPRRRRQRGRRARTRRRRRGGGTGAARRRPNAARTSGTAWPAGAAGRPPRPCPGRRSRTRRRPPRRPRCPPPRPCPSPAPPPPSAAARGAPRLWTDPLRPWPATPPPPPSAAPPGPPGPRGAARPPTPPPPSPLPVEQPPPPPRRPANGSAAAECRPARAGACPPARHKEHISDIGRSLVDTDGDKRRTVLTCSWISRSISFLC</sequence>
<feature type="compositionally biased region" description="Pro residues" evidence="1">
    <location>
        <begin position="120"/>
        <end position="135"/>
    </location>
</feature>
<proteinExistence type="evidence at transcript level"/>
<dbReference type="EMBL" id="BT069183">
    <property type="protein sequence ID" value="ACN36080.1"/>
    <property type="molecule type" value="mRNA"/>
</dbReference>
<dbReference type="AlphaFoldDB" id="C0PLL4"/>
<accession>C0PLL4</accession>
<reference evidence="2" key="1">
    <citation type="journal article" date="2009" name="PLoS Genet.">
        <title>Sequencing, mapping, and analysis of 27,455 maize full-length cDNAs.</title>
        <authorList>
            <person name="Soderlund C."/>
            <person name="Descour A."/>
            <person name="Kudrna D."/>
            <person name="Bomhoff M."/>
            <person name="Boyd L."/>
            <person name="Currie J."/>
            <person name="Angelova A."/>
            <person name="Collura K."/>
            <person name="Wissotski M."/>
            <person name="Ashley E."/>
            <person name="Morrow D."/>
            <person name="Fernandes J."/>
            <person name="Walbot V."/>
            <person name="Yu Y."/>
        </authorList>
    </citation>
    <scope>NUCLEOTIDE SEQUENCE</scope>
    <source>
        <strain evidence="2">B73</strain>
    </source>
</reference>
<feature type="compositionally biased region" description="Basic residues" evidence="1">
    <location>
        <begin position="52"/>
        <end position="82"/>
    </location>
</feature>
<feature type="compositionally biased region" description="Pro residues" evidence="1">
    <location>
        <begin position="150"/>
        <end position="196"/>
    </location>
</feature>
<dbReference type="PRINTS" id="PR01217">
    <property type="entry name" value="PRICHEXTENSN"/>
</dbReference>
<feature type="compositionally biased region" description="Low complexity" evidence="1">
    <location>
        <begin position="197"/>
        <end position="216"/>
    </location>
</feature>